<organism evidence="1">
    <name type="scientific">Ensete ventricosum</name>
    <name type="common">Abyssinian banana</name>
    <name type="synonym">Musa ensete</name>
    <dbReference type="NCBI Taxonomy" id="4639"/>
    <lineage>
        <taxon>Eukaryota</taxon>
        <taxon>Viridiplantae</taxon>
        <taxon>Streptophyta</taxon>
        <taxon>Embryophyta</taxon>
        <taxon>Tracheophyta</taxon>
        <taxon>Spermatophyta</taxon>
        <taxon>Magnoliopsida</taxon>
        <taxon>Liliopsida</taxon>
        <taxon>Zingiberales</taxon>
        <taxon>Musaceae</taxon>
        <taxon>Ensete</taxon>
    </lineage>
</organism>
<reference evidence="1" key="1">
    <citation type="journal article" date="2018" name="Data Brief">
        <title>Genome sequence data from 17 accessions of Ensete ventricosum, a staple food crop for millions in Ethiopia.</title>
        <authorList>
            <person name="Yemataw Z."/>
            <person name="Muzemil S."/>
            <person name="Ambachew D."/>
            <person name="Tripathi L."/>
            <person name="Tesfaye K."/>
            <person name="Chala A."/>
            <person name="Farbos A."/>
            <person name="O'Neill P."/>
            <person name="Moore K."/>
            <person name="Grant M."/>
            <person name="Studholme D.J."/>
        </authorList>
    </citation>
    <scope>NUCLEOTIDE SEQUENCE [LARGE SCALE GENOMIC DNA]</scope>
    <source>
        <tissue evidence="1">Leaf</tissue>
    </source>
</reference>
<protein>
    <submittedName>
        <fullName evidence="1">Uncharacterized protein</fullName>
    </submittedName>
</protein>
<evidence type="ECO:0000313" key="1">
    <source>
        <dbReference type="EMBL" id="RZR73709.1"/>
    </source>
</evidence>
<sequence length="113" mass="12980">MWGRHVGLHGGTSRFLVRHVRRMPIEAWGSTTEIDDDDDDGRRWLVVFVGIWMDSFGSHFTARAGISLRTHHLVAGRSSTFLNRCRGPDLDRRTAMERCDCRCAPLPRKMGWV</sequence>
<gene>
    <name evidence="1" type="ORF">BHM03_00027162</name>
</gene>
<dbReference type="EMBL" id="KV875995">
    <property type="protein sequence ID" value="RZR73709.1"/>
    <property type="molecule type" value="Genomic_DNA"/>
</dbReference>
<name>A0A445MHI8_ENSVE</name>
<proteinExistence type="predicted"/>
<accession>A0A445MHI8</accession>
<dbReference type="AlphaFoldDB" id="A0A445MHI8"/>
<dbReference type="Proteomes" id="UP000290560">
    <property type="component" value="Unassembled WGS sequence"/>
</dbReference>